<dbReference type="Gene3D" id="3.90.650.10">
    <property type="entry name" value="PurM-like C-terminal domain"/>
    <property type="match status" value="1"/>
</dbReference>
<dbReference type="SUPFAM" id="SSF55326">
    <property type="entry name" value="PurM N-terminal domain-like"/>
    <property type="match status" value="1"/>
</dbReference>
<dbReference type="PANTHER" id="PTHR30303">
    <property type="entry name" value="HYDROGENASE ISOENZYMES FORMATION PROTEIN HYPE"/>
    <property type="match status" value="1"/>
</dbReference>
<feature type="domain" description="PurM-like N-terminal" evidence="3">
    <location>
        <begin position="36"/>
        <end position="128"/>
    </location>
</feature>
<dbReference type="PANTHER" id="PTHR30303:SF4">
    <property type="entry name" value="HYDROGENASE EXPRESSION_FORMATION PROTEIN HYPE"/>
    <property type="match status" value="1"/>
</dbReference>
<proteinExistence type="inferred from homology"/>
<dbReference type="Gene3D" id="3.30.1330.10">
    <property type="entry name" value="PurM-like, N-terminal domain"/>
    <property type="match status" value="1"/>
</dbReference>
<dbReference type="InterPro" id="IPR036921">
    <property type="entry name" value="PurM-like_N_sf"/>
</dbReference>
<comment type="caution">
    <text evidence="5">The sequence shown here is derived from an EMBL/GenBank/DDBJ whole genome shotgun (WGS) entry which is preliminary data.</text>
</comment>
<dbReference type="PIRSF" id="PIRSF005644">
    <property type="entry name" value="Hdrgns_mtr_HypE"/>
    <property type="match status" value="1"/>
</dbReference>
<keyword evidence="6" id="KW-1185">Reference proteome</keyword>
<evidence type="ECO:0000259" key="3">
    <source>
        <dbReference type="Pfam" id="PF00586"/>
    </source>
</evidence>
<feature type="region of interest" description="Disordered" evidence="2">
    <location>
        <begin position="307"/>
        <end position="358"/>
    </location>
</feature>
<dbReference type="GO" id="GO:0051604">
    <property type="term" value="P:protein maturation"/>
    <property type="evidence" value="ECO:0007669"/>
    <property type="project" value="TreeGrafter"/>
</dbReference>
<evidence type="ECO:0000259" key="4">
    <source>
        <dbReference type="Pfam" id="PF02769"/>
    </source>
</evidence>
<dbReference type="InterPro" id="IPR016188">
    <property type="entry name" value="PurM-like_N"/>
</dbReference>
<dbReference type="Pfam" id="PF02769">
    <property type="entry name" value="AIRS_C"/>
    <property type="match status" value="1"/>
</dbReference>
<dbReference type="AlphaFoldDB" id="A0A3A6PLX6"/>
<comment type="similarity">
    <text evidence="1">Belongs to the HypE family.</text>
</comment>
<accession>A0A3A6PLX6</accession>
<organism evidence="5 6">
    <name type="scientific">Halonotius aquaticus</name>
    <dbReference type="NCBI Taxonomy" id="2216978"/>
    <lineage>
        <taxon>Archaea</taxon>
        <taxon>Methanobacteriati</taxon>
        <taxon>Methanobacteriota</taxon>
        <taxon>Stenosarchaea group</taxon>
        <taxon>Halobacteria</taxon>
        <taxon>Halobacteriales</taxon>
        <taxon>Haloferacaceae</taxon>
        <taxon>Halonotius</taxon>
    </lineage>
</organism>
<dbReference type="RefSeq" id="WP_120103788.1">
    <property type="nucleotide sequence ID" value="NZ_QKNY01000018.1"/>
</dbReference>
<dbReference type="EMBL" id="QKNY01000018">
    <property type="protein sequence ID" value="RJX42479.1"/>
    <property type="molecule type" value="Genomic_DNA"/>
</dbReference>
<feature type="domain" description="PurM-like C-terminal" evidence="4">
    <location>
        <begin position="157"/>
        <end position="310"/>
    </location>
</feature>
<dbReference type="SUPFAM" id="SSF56042">
    <property type="entry name" value="PurM C-terminal domain-like"/>
    <property type="match status" value="1"/>
</dbReference>
<dbReference type="OrthoDB" id="31494at2157"/>
<sequence>MPRTGKISRAFFREHIAPQLGADRQETTLGPQHGVDFGVLDIGGQALAVATDPVSILPGLGFERAGRFAVRIVLADVAVSGLDPSHLAVGFTLPPDLTGDDFAAVWGAIHDECAALGVDIITGHTARYAGCSFPWVGAATAMAVGDHDAIVRPDGARVGDDLIITTGPAVEATALFASLFPDVIDCEDDRLARVAAMLDELGVVRDTRAIAGINGVSAMHDITEGGLLGACHEMAAGAGVRFRVDTDRVPIDDDVAAVCSTLDMDPWRATSSGSLLLSVDPNVTDDVLAALRDRGTTAAVIGSVDSGNGVVRDGEPTEPPAGDSSWPVYERLLAAAEDADDTDADAADAADAGANDTA</sequence>
<dbReference type="Pfam" id="PF00586">
    <property type="entry name" value="AIRS"/>
    <property type="match status" value="1"/>
</dbReference>
<protein>
    <submittedName>
        <fullName evidence="5">Hydrogenase expression protein</fullName>
    </submittedName>
</protein>
<gene>
    <name evidence="5" type="ORF">DM826_12670</name>
</gene>
<name>A0A3A6PLX6_9EURY</name>
<dbReference type="Proteomes" id="UP000276588">
    <property type="component" value="Unassembled WGS sequence"/>
</dbReference>
<dbReference type="CDD" id="cd06061">
    <property type="entry name" value="PurM-like1"/>
    <property type="match status" value="1"/>
</dbReference>
<dbReference type="InterPro" id="IPR011854">
    <property type="entry name" value="HypE"/>
</dbReference>
<dbReference type="InterPro" id="IPR010918">
    <property type="entry name" value="PurM-like_C_dom"/>
</dbReference>
<evidence type="ECO:0000256" key="2">
    <source>
        <dbReference type="SAM" id="MobiDB-lite"/>
    </source>
</evidence>
<dbReference type="InterPro" id="IPR036676">
    <property type="entry name" value="PurM-like_C_sf"/>
</dbReference>
<evidence type="ECO:0000256" key="1">
    <source>
        <dbReference type="ARBA" id="ARBA00006243"/>
    </source>
</evidence>
<feature type="compositionally biased region" description="Low complexity" evidence="2">
    <location>
        <begin position="349"/>
        <end position="358"/>
    </location>
</feature>
<reference evidence="5 6" key="1">
    <citation type="submission" date="2018-06" db="EMBL/GenBank/DDBJ databases">
        <title>Halonotius sp. F13-13 a new haloarchaeeon isolated from a solar saltern from Isla Cristina, Huelva, Spain.</title>
        <authorList>
            <person name="Duran-Viseras A."/>
            <person name="Sanchez-Porro C."/>
            <person name="Ventosa A."/>
        </authorList>
    </citation>
    <scope>NUCLEOTIDE SEQUENCE [LARGE SCALE GENOMIC DNA]</scope>
    <source>
        <strain evidence="5 6">F13-13</strain>
    </source>
</reference>
<feature type="compositionally biased region" description="Acidic residues" evidence="2">
    <location>
        <begin position="337"/>
        <end position="348"/>
    </location>
</feature>
<evidence type="ECO:0000313" key="5">
    <source>
        <dbReference type="EMBL" id="RJX42479.1"/>
    </source>
</evidence>
<evidence type="ECO:0000313" key="6">
    <source>
        <dbReference type="Proteomes" id="UP000276588"/>
    </source>
</evidence>